<dbReference type="SUPFAM" id="SSF53448">
    <property type="entry name" value="Nucleotide-diphospho-sugar transferases"/>
    <property type="match status" value="1"/>
</dbReference>
<keyword evidence="2" id="KW-0808">Transferase</keyword>
<dbReference type="CDD" id="cd00761">
    <property type="entry name" value="Glyco_tranf_GTA_type"/>
    <property type="match status" value="1"/>
</dbReference>
<proteinExistence type="predicted"/>
<dbReference type="EMBL" id="JBAMYC010000011">
    <property type="protein sequence ID" value="MEI1250344.1"/>
    <property type="molecule type" value="Genomic_DNA"/>
</dbReference>
<accession>A0ABU8CQT8</accession>
<comment type="caution">
    <text evidence="2">The sequence shown here is derived from an EMBL/GenBank/DDBJ whole genome shotgun (WGS) entry which is preliminary data.</text>
</comment>
<organism evidence="2 3">
    <name type="scientific">Rhizobium aouanii</name>
    <dbReference type="NCBI Taxonomy" id="3118145"/>
    <lineage>
        <taxon>Bacteria</taxon>
        <taxon>Pseudomonadati</taxon>
        <taxon>Pseudomonadota</taxon>
        <taxon>Alphaproteobacteria</taxon>
        <taxon>Hyphomicrobiales</taxon>
        <taxon>Rhizobiaceae</taxon>
        <taxon>Rhizobium/Agrobacterium group</taxon>
        <taxon>Rhizobium</taxon>
    </lineage>
</organism>
<name>A0ABU8CQT8_9HYPH</name>
<dbReference type="RefSeq" id="WP_335913990.1">
    <property type="nucleotide sequence ID" value="NZ_JBAMYB010000011.1"/>
</dbReference>
<gene>
    <name evidence="2" type="ORF">V8Q02_20410</name>
</gene>
<protein>
    <submittedName>
        <fullName evidence="2">Glycosyltransferase family A protein</fullName>
        <ecNumber evidence="2">2.4.-.-</ecNumber>
    </submittedName>
</protein>
<evidence type="ECO:0000259" key="1">
    <source>
        <dbReference type="Pfam" id="PF00535"/>
    </source>
</evidence>
<dbReference type="InterPro" id="IPR029044">
    <property type="entry name" value="Nucleotide-diphossugar_trans"/>
</dbReference>
<dbReference type="InterPro" id="IPR001173">
    <property type="entry name" value="Glyco_trans_2-like"/>
</dbReference>
<dbReference type="EC" id="2.4.-.-" evidence="2"/>
<dbReference type="InterPro" id="IPR050834">
    <property type="entry name" value="Glycosyltransf_2"/>
</dbReference>
<dbReference type="PANTHER" id="PTHR43685">
    <property type="entry name" value="GLYCOSYLTRANSFERASE"/>
    <property type="match status" value="1"/>
</dbReference>
<dbReference type="GO" id="GO:0016757">
    <property type="term" value="F:glycosyltransferase activity"/>
    <property type="evidence" value="ECO:0007669"/>
    <property type="project" value="UniProtKB-KW"/>
</dbReference>
<dbReference type="PANTHER" id="PTHR43685:SF2">
    <property type="entry name" value="GLYCOSYLTRANSFERASE 2-LIKE DOMAIN-CONTAINING PROTEIN"/>
    <property type="match status" value="1"/>
</dbReference>
<keyword evidence="2" id="KW-0328">Glycosyltransferase</keyword>
<dbReference type="Pfam" id="PF00535">
    <property type="entry name" value="Glycos_transf_2"/>
    <property type="match status" value="1"/>
</dbReference>
<sequence length="412" mass="47539">MSGIKLSICIPTYNREAYLRNALTYCENDYKFDFPFEIVICDNASTDRTQQVVEEFIGRGVPIRYYKRETNAGAAANVTSALRLGKGEYLIYVADDDILIADAVADTIRYLDNNQEVTCAHAPWFFYDEVAKTDIRKFYNVEEDRKFPQGSFGDVFQYICEGHIFPEIAIYRSSALRSAWIPREFCFYPFPFLAHFLDQGAVTFLQRPFYRSIVNSAIARDRPQEGTNDVMTSWDRYRGGLEYFLYTGARRGALNLTPETHLKYEEMCKIFTLNRMAVAFRFWAERKNFIKAYELYTRIMWGGMFDHPEIRNFRERLPLMVAIQTLVSEVNSAIGINTLLLGGFPEITALEGLMRELGLSEKVKVTVKLSDSPLENTAVFISADSDREYFVALGYLPNLVFHQHDVARHIIM</sequence>
<keyword evidence="3" id="KW-1185">Reference proteome</keyword>
<feature type="domain" description="Glycosyltransferase 2-like" evidence="1">
    <location>
        <begin position="7"/>
        <end position="176"/>
    </location>
</feature>
<evidence type="ECO:0000313" key="2">
    <source>
        <dbReference type="EMBL" id="MEI1250344.1"/>
    </source>
</evidence>
<reference evidence="2 3" key="1">
    <citation type="submission" date="2024-01" db="EMBL/GenBank/DDBJ databases">
        <title>Draft genome sequences of three bacterial strains isolated from Acacia saligna represent a potential new species within the genus Rhizobium.</title>
        <authorList>
            <person name="Tambong J.T."/>
            <person name="Mnasri B."/>
        </authorList>
    </citation>
    <scope>NUCLEOTIDE SEQUENCE [LARGE SCALE GENOMIC DNA]</scope>
    <source>
        <strain evidence="2 3">1AS12I</strain>
    </source>
</reference>
<evidence type="ECO:0000313" key="3">
    <source>
        <dbReference type="Proteomes" id="UP001531129"/>
    </source>
</evidence>
<dbReference type="Proteomes" id="UP001531129">
    <property type="component" value="Unassembled WGS sequence"/>
</dbReference>
<dbReference type="Gene3D" id="3.90.550.10">
    <property type="entry name" value="Spore Coat Polysaccharide Biosynthesis Protein SpsA, Chain A"/>
    <property type="match status" value="1"/>
</dbReference>